<protein>
    <submittedName>
        <fullName evidence="5">Leucine-rich repeat receptor protein kinase</fullName>
    </submittedName>
</protein>
<evidence type="ECO:0000256" key="2">
    <source>
        <dbReference type="ARBA" id="ARBA00022737"/>
    </source>
</evidence>
<dbReference type="AlphaFoldDB" id="A0A9N8EDV8"/>
<dbReference type="Pfam" id="PF13855">
    <property type="entry name" value="LRR_8"/>
    <property type="match status" value="1"/>
</dbReference>
<feature type="compositionally biased region" description="Gly residues" evidence="3">
    <location>
        <begin position="467"/>
        <end position="481"/>
    </location>
</feature>
<feature type="region of interest" description="Disordered" evidence="3">
    <location>
        <begin position="46"/>
        <end position="86"/>
    </location>
</feature>
<dbReference type="SUPFAM" id="SSF52058">
    <property type="entry name" value="L domain-like"/>
    <property type="match status" value="1"/>
</dbReference>
<reference evidence="5" key="1">
    <citation type="submission" date="2020-06" db="EMBL/GenBank/DDBJ databases">
        <authorList>
            <consortium name="Plant Systems Biology data submission"/>
        </authorList>
    </citation>
    <scope>NUCLEOTIDE SEQUENCE</scope>
    <source>
        <strain evidence="5">D6</strain>
    </source>
</reference>
<dbReference type="OrthoDB" id="47890at2759"/>
<keyword evidence="5" id="KW-0808">Transferase</keyword>
<evidence type="ECO:0000256" key="4">
    <source>
        <dbReference type="SAM" id="Phobius"/>
    </source>
</evidence>
<evidence type="ECO:0000313" key="6">
    <source>
        <dbReference type="Proteomes" id="UP001153069"/>
    </source>
</evidence>
<comment type="caution">
    <text evidence="5">The sequence shown here is derived from an EMBL/GenBank/DDBJ whole genome shotgun (WGS) entry which is preliminary data.</text>
</comment>
<dbReference type="GO" id="GO:0016301">
    <property type="term" value="F:kinase activity"/>
    <property type="evidence" value="ECO:0007669"/>
    <property type="project" value="UniProtKB-KW"/>
</dbReference>
<keyword evidence="1" id="KW-0433">Leucine-rich repeat</keyword>
<feature type="compositionally biased region" description="Low complexity" evidence="3">
    <location>
        <begin position="62"/>
        <end position="76"/>
    </location>
</feature>
<proteinExistence type="predicted"/>
<organism evidence="5 6">
    <name type="scientific">Seminavis robusta</name>
    <dbReference type="NCBI Taxonomy" id="568900"/>
    <lineage>
        <taxon>Eukaryota</taxon>
        <taxon>Sar</taxon>
        <taxon>Stramenopiles</taxon>
        <taxon>Ochrophyta</taxon>
        <taxon>Bacillariophyta</taxon>
        <taxon>Bacillariophyceae</taxon>
        <taxon>Bacillariophycidae</taxon>
        <taxon>Naviculales</taxon>
        <taxon>Naviculaceae</taxon>
        <taxon>Seminavis</taxon>
    </lineage>
</organism>
<name>A0A9N8EDV8_9STRA</name>
<keyword evidence="6" id="KW-1185">Reference proteome</keyword>
<feature type="region of interest" description="Disordered" evidence="3">
    <location>
        <begin position="298"/>
        <end position="329"/>
    </location>
</feature>
<dbReference type="Proteomes" id="UP001153069">
    <property type="component" value="Unassembled WGS sequence"/>
</dbReference>
<feature type="transmembrane region" description="Helical" evidence="4">
    <location>
        <begin position="269"/>
        <end position="293"/>
    </location>
</feature>
<feature type="region of interest" description="Disordered" evidence="3">
    <location>
        <begin position="388"/>
        <end position="502"/>
    </location>
</feature>
<keyword evidence="5" id="KW-0418">Kinase</keyword>
<dbReference type="Gene3D" id="3.80.10.10">
    <property type="entry name" value="Ribonuclease Inhibitor"/>
    <property type="match status" value="1"/>
</dbReference>
<keyword evidence="4" id="KW-0812">Transmembrane</keyword>
<dbReference type="InterPro" id="IPR052941">
    <property type="entry name" value="StomDev_PlantInt_Reg"/>
</dbReference>
<dbReference type="InterPro" id="IPR001611">
    <property type="entry name" value="Leu-rich_rpt"/>
</dbReference>
<keyword evidence="4" id="KW-0472">Membrane</keyword>
<dbReference type="Pfam" id="PF00560">
    <property type="entry name" value="LRR_1"/>
    <property type="match status" value="2"/>
</dbReference>
<sequence>MTKEQKEQGPRQKPSTASLTDISHHSSQHSRADTILEVLLEKSLVTRNAPVNSSHDRRQSIGSSTGTSTGNDGNDNLLKPPSAHASVACKERAKERLSRRNVVDVDELASVNSVNLHEARKFGKVIDVDELAMSLHPRDPGFERRRTRTQLSDSHSGTQDEGPRQEWRAPGPGPGAYAVGGLGATVEDDSVDESFESEQQNQNVDLIGWLSAPPAPVANNQGLVEARPVEDHAIEILVSGTAQPVTGANGTDGSCEQGRAQGDKEKACLVRLTIPIVFVVALLSVIVTVVLVGTDSNTKNVSSSSDIFSTNQDATGNSGNSDESGTFKSLPFSLPEATMQIIQTDVNYTTPQGKAYAWIRDDPYLSKYSEQRLLQRFLLTTFYYSTNGPSWTHQGGGTVEVMFGETSGGGRPNGGGGGKPNGGSGGEPSGGGKPNGGGGGKPNGGSGGEPSGGGKPNGGSDGEDGELSGGGNPNGGGGGKPNEGSDGEPSGGGRPNGGGGLRRVQRRLRFNRFIAERPPPTVKKATGNFQPVNITSQPWLSYEHSECDWFSLAAKKQDKGPCNVDGILTILDVTRNNLGGSFPPEMGLLNTLTTLTTSFNPIGGPISEMMLERMTNLRSLRLHSCDFSGTLPPDLSSLADKLSELLVGDNRFTGSLPSEFARLNMFKLDVAQNQLTGTVPFGLFSEMSSLRSLDLGKNKFTGQLPDFNGATMSGLAGLILDTNEFASTIPSDWGQSLPNLQKLTLSRNQLSGAVPSELGLLSSIGTLDLGDNPGLVGTFPLELSNLNESLAELNIAGTSIEGRIPDGLCSIPSLIFDCSSFLCGCSCPCGDSRF</sequence>
<dbReference type="PANTHER" id="PTHR48004">
    <property type="entry name" value="OS01G0149700 PROTEIN"/>
    <property type="match status" value="1"/>
</dbReference>
<feature type="compositionally biased region" description="Gly residues" evidence="3">
    <location>
        <begin position="406"/>
        <end position="460"/>
    </location>
</feature>
<keyword evidence="2" id="KW-0677">Repeat</keyword>
<feature type="compositionally biased region" description="Polar residues" evidence="3">
    <location>
        <begin position="298"/>
        <end position="327"/>
    </location>
</feature>
<accession>A0A9N8EDV8</accession>
<dbReference type="InterPro" id="IPR032675">
    <property type="entry name" value="LRR_dom_sf"/>
</dbReference>
<keyword evidence="4" id="KW-1133">Transmembrane helix</keyword>
<evidence type="ECO:0000256" key="3">
    <source>
        <dbReference type="SAM" id="MobiDB-lite"/>
    </source>
</evidence>
<evidence type="ECO:0000313" key="5">
    <source>
        <dbReference type="EMBL" id="CAB9516695.1"/>
    </source>
</evidence>
<feature type="region of interest" description="Disordered" evidence="3">
    <location>
        <begin position="136"/>
        <end position="182"/>
    </location>
</feature>
<keyword evidence="5" id="KW-0675">Receptor</keyword>
<feature type="region of interest" description="Disordered" evidence="3">
    <location>
        <begin position="1"/>
        <end position="34"/>
    </location>
</feature>
<feature type="compositionally biased region" description="Polar residues" evidence="3">
    <location>
        <begin position="149"/>
        <end position="159"/>
    </location>
</feature>
<dbReference type="PANTHER" id="PTHR48004:SF59">
    <property type="entry name" value="LEUCINE-RICH REPEAT-CONTAINING N-TERMINAL PLANT-TYPE DOMAIN-CONTAINING PROTEIN"/>
    <property type="match status" value="1"/>
</dbReference>
<dbReference type="EMBL" id="CAICTM010000799">
    <property type="protein sequence ID" value="CAB9516695.1"/>
    <property type="molecule type" value="Genomic_DNA"/>
</dbReference>
<feature type="compositionally biased region" description="Basic and acidic residues" evidence="3">
    <location>
        <begin position="1"/>
        <end position="10"/>
    </location>
</feature>
<evidence type="ECO:0000256" key="1">
    <source>
        <dbReference type="ARBA" id="ARBA00022614"/>
    </source>
</evidence>
<feature type="compositionally biased region" description="Gly residues" evidence="3">
    <location>
        <begin position="489"/>
        <end position="501"/>
    </location>
</feature>
<dbReference type="FunFam" id="3.80.10.10:FF:000041">
    <property type="entry name" value="LRR receptor-like serine/threonine-protein kinase ERECTA"/>
    <property type="match status" value="1"/>
</dbReference>
<gene>
    <name evidence="5" type="ORF">SEMRO_800_G204380.1</name>
</gene>